<dbReference type="EMBL" id="QUNO01000018">
    <property type="protein sequence ID" value="REH35178.1"/>
    <property type="molecule type" value="Genomic_DNA"/>
</dbReference>
<evidence type="ECO:0000256" key="1">
    <source>
        <dbReference type="SAM" id="SignalP"/>
    </source>
</evidence>
<name>A0A3E0GYD5_9PSEU</name>
<dbReference type="OrthoDB" id="195526at2"/>
<accession>A0A3E0GYD5</accession>
<evidence type="ECO:0000313" key="2">
    <source>
        <dbReference type="EMBL" id="REH35178.1"/>
    </source>
</evidence>
<dbReference type="RefSeq" id="WP_116179948.1">
    <property type="nucleotide sequence ID" value="NZ_CP144375.1"/>
</dbReference>
<keyword evidence="3" id="KW-1185">Reference proteome</keyword>
<keyword evidence="1" id="KW-0732">Signal</keyword>
<dbReference type="CDD" id="cd08589">
    <property type="entry name" value="PI-PLCc_SaPLC1_like"/>
    <property type="match status" value="1"/>
</dbReference>
<dbReference type="AlphaFoldDB" id="A0A3E0GYD5"/>
<gene>
    <name evidence="2" type="ORF">BCF44_11838</name>
</gene>
<reference evidence="2 3" key="1">
    <citation type="submission" date="2018-08" db="EMBL/GenBank/DDBJ databases">
        <title>Genomic Encyclopedia of Archaeal and Bacterial Type Strains, Phase II (KMG-II): from individual species to whole genera.</title>
        <authorList>
            <person name="Goeker M."/>
        </authorList>
    </citation>
    <scope>NUCLEOTIDE SEQUENCE [LARGE SCALE GENOMIC DNA]</scope>
    <source>
        <strain evidence="2 3">DSM 45791</strain>
    </source>
</reference>
<proteinExistence type="predicted"/>
<protein>
    <submittedName>
        <fullName evidence="2">Calcium-dependent phosphoinositide phospholipase C</fullName>
    </submittedName>
</protein>
<dbReference type="Gene3D" id="3.20.20.190">
    <property type="entry name" value="Phosphatidylinositol (PI) phosphodiesterase"/>
    <property type="match status" value="1"/>
</dbReference>
<feature type="signal peptide" evidence="1">
    <location>
        <begin position="1"/>
        <end position="28"/>
    </location>
</feature>
<dbReference type="InterPro" id="IPR032075">
    <property type="entry name" value="PI-PLC-C1"/>
</dbReference>
<dbReference type="InterPro" id="IPR017946">
    <property type="entry name" value="PLC-like_Pdiesterase_TIM-brl"/>
</dbReference>
<organism evidence="2 3">
    <name type="scientific">Kutzneria buriramensis</name>
    <dbReference type="NCBI Taxonomy" id="1045776"/>
    <lineage>
        <taxon>Bacteria</taxon>
        <taxon>Bacillati</taxon>
        <taxon>Actinomycetota</taxon>
        <taxon>Actinomycetes</taxon>
        <taxon>Pseudonocardiales</taxon>
        <taxon>Pseudonocardiaceae</taxon>
        <taxon>Kutzneria</taxon>
    </lineage>
</organism>
<dbReference type="GO" id="GO:0008081">
    <property type="term" value="F:phosphoric diester hydrolase activity"/>
    <property type="evidence" value="ECO:0007669"/>
    <property type="project" value="InterPro"/>
</dbReference>
<dbReference type="GO" id="GO:0006629">
    <property type="term" value="P:lipid metabolic process"/>
    <property type="evidence" value="ECO:0007669"/>
    <property type="project" value="InterPro"/>
</dbReference>
<dbReference type="Proteomes" id="UP000256269">
    <property type="component" value="Unassembled WGS sequence"/>
</dbReference>
<dbReference type="SUPFAM" id="SSF51695">
    <property type="entry name" value="PLC-like phosphodiesterases"/>
    <property type="match status" value="1"/>
</dbReference>
<comment type="caution">
    <text evidence="2">The sequence shown here is derived from an EMBL/GenBank/DDBJ whole genome shotgun (WGS) entry which is preliminary data.</text>
</comment>
<feature type="chain" id="PRO_5017773671" evidence="1">
    <location>
        <begin position="29"/>
        <end position="347"/>
    </location>
</feature>
<evidence type="ECO:0000313" key="3">
    <source>
        <dbReference type="Proteomes" id="UP000256269"/>
    </source>
</evidence>
<sequence length="347" mass="37070">MRVSRVAVTVLALAGLTAGTVTTGTATADGTASLRLSEATTVGIHNTYDTGAYQYLAQSLDAGANLVELDAWFNIFTHKWNVSHSNPIGSDNNCVQAKSPTANLYSGNRNQNLNDCLDDINVWLGNHPSAGPLTVKIELKAGFDATIGMGPASLDSYVHNSLGSRVFRPVDLLGSYPTLDDAAKANNWPTRAAMAGKVMVEIIPGTVEENNPTDHLWTDVEYAQYLKGLAAAGNLGQAQIFPAVHNAAAGDPRTRYADTTLRPWFVVFDGDASGYIDGGIDTSFYVTNHYFLIMTDAENVKPAIDDVNPTVQQAQDRVALMAGKGASVVGTDWRQLTTVLPEVLPRG</sequence>